<comment type="caution">
    <text evidence="11">The sequence shown here is derived from an EMBL/GenBank/DDBJ whole genome shotgun (WGS) entry which is preliminary data.</text>
</comment>
<dbReference type="GO" id="GO:0006627">
    <property type="term" value="P:protein processing involved in protein targeting to mitochondrion"/>
    <property type="evidence" value="ECO:0007669"/>
    <property type="project" value="TreeGrafter"/>
</dbReference>
<evidence type="ECO:0000313" key="11">
    <source>
        <dbReference type="EMBL" id="CAB9507951.1"/>
    </source>
</evidence>
<keyword evidence="4 8" id="KW-0496">Mitochondrion</keyword>
<evidence type="ECO:0000259" key="10">
    <source>
        <dbReference type="Pfam" id="PF10502"/>
    </source>
</evidence>
<name>A0A9N8DSR8_9STRA</name>
<feature type="active site" evidence="7">
    <location>
        <position position="237"/>
    </location>
</feature>
<evidence type="ECO:0000256" key="2">
    <source>
        <dbReference type="ARBA" id="ARBA00022792"/>
    </source>
</evidence>
<dbReference type="PANTHER" id="PTHR12383">
    <property type="entry name" value="PROTEASE FAMILY S26 MITOCHONDRIAL INNER MEMBRANE PROTEASE-RELATED"/>
    <property type="match status" value="1"/>
</dbReference>
<dbReference type="SUPFAM" id="SSF51306">
    <property type="entry name" value="LexA/Signal peptidase"/>
    <property type="match status" value="1"/>
</dbReference>
<dbReference type="EMBL" id="CAICTM010000325">
    <property type="protein sequence ID" value="CAB9507951.1"/>
    <property type="molecule type" value="Genomic_DNA"/>
</dbReference>
<dbReference type="Gene3D" id="2.10.109.10">
    <property type="entry name" value="Umud Fragment, subunit A"/>
    <property type="match status" value="1"/>
</dbReference>
<dbReference type="PRINTS" id="PR00727">
    <property type="entry name" value="LEADERPTASE"/>
</dbReference>
<dbReference type="CDD" id="cd06530">
    <property type="entry name" value="S26_SPase_I"/>
    <property type="match status" value="1"/>
</dbReference>
<comment type="similarity">
    <text evidence="6">Belongs to the peptidase S26 family. IMP1 subfamily.</text>
</comment>
<keyword evidence="2 8" id="KW-0999">Mitochondrion inner membrane</keyword>
<evidence type="ECO:0000313" key="12">
    <source>
        <dbReference type="Proteomes" id="UP001153069"/>
    </source>
</evidence>
<evidence type="ECO:0000256" key="9">
    <source>
        <dbReference type="SAM" id="MobiDB-lite"/>
    </source>
</evidence>
<dbReference type="InterPro" id="IPR052064">
    <property type="entry name" value="Mito_IMP1_subunit"/>
</dbReference>
<keyword evidence="3 8" id="KW-0378">Hydrolase</keyword>
<dbReference type="GO" id="GO:0004252">
    <property type="term" value="F:serine-type endopeptidase activity"/>
    <property type="evidence" value="ECO:0007669"/>
    <property type="project" value="InterPro"/>
</dbReference>
<dbReference type="AlphaFoldDB" id="A0A9N8DSR8"/>
<evidence type="ECO:0000256" key="3">
    <source>
        <dbReference type="ARBA" id="ARBA00022801"/>
    </source>
</evidence>
<feature type="active site" evidence="7">
    <location>
        <position position="141"/>
    </location>
</feature>
<dbReference type="InterPro" id="IPR036286">
    <property type="entry name" value="LexA/Signal_pep-like_sf"/>
</dbReference>
<accession>A0A9N8DSR8</accession>
<dbReference type="Proteomes" id="UP001153069">
    <property type="component" value="Unassembled WGS sequence"/>
</dbReference>
<evidence type="ECO:0000256" key="6">
    <source>
        <dbReference type="ARBA" id="ARBA00038445"/>
    </source>
</evidence>
<keyword evidence="12" id="KW-1185">Reference proteome</keyword>
<proteinExistence type="inferred from homology"/>
<comment type="subcellular location">
    <subcellularLocation>
        <location evidence="1 8">Mitochondrion inner membrane</location>
    </subcellularLocation>
</comment>
<evidence type="ECO:0000256" key="4">
    <source>
        <dbReference type="ARBA" id="ARBA00023128"/>
    </source>
</evidence>
<feature type="domain" description="Peptidase S26" evidence="10">
    <location>
        <begin position="117"/>
        <end position="315"/>
    </location>
</feature>
<protein>
    <recommendedName>
        <fullName evidence="8">Mitochondrial inner membrane protease subunit</fullName>
        <ecNumber evidence="8">3.4.21.-</ecNumber>
    </recommendedName>
</protein>
<dbReference type="EC" id="3.4.21.-" evidence="8"/>
<dbReference type="OrthoDB" id="308440at2759"/>
<dbReference type="NCBIfam" id="TIGR02227">
    <property type="entry name" value="sigpep_I_bact"/>
    <property type="match status" value="1"/>
</dbReference>
<dbReference type="PROSITE" id="PS00760">
    <property type="entry name" value="SPASE_I_2"/>
    <property type="match status" value="1"/>
</dbReference>
<dbReference type="GO" id="GO:0042720">
    <property type="term" value="C:mitochondrial inner membrane peptidase complex"/>
    <property type="evidence" value="ECO:0007669"/>
    <property type="project" value="TreeGrafter"/>
</dbReference>
<evidence type="ECO:0000256" key="8">
    <source>
        <dbReference type="RuleBase" id="RU362041"/>
    </source>
</evidence>
<evidence type="ECO:0000256" key="7">
    <source>
        <dbReference type="PIRSR" id="PIRSR600223-1"/>
    </source>
</evidence>
<feature type="region of interest" description="Disordered" evidence="9">
    <location>
        <begin position="50"/>
        <end position="75"/>
    </location>
</feature>
<keyword evidence="8 11" id="KW-0645">Protease</keyword>
<evidence type="ECO:0000256" key="1">
    <source>
        <dbReference type="ARBA" id="ARBA00004273"/>
    </source>
</evidence>
<organism evidence="11 12">
    <name type="scientific">Seminavis robusta</name>
    <dbReference type="NCBI Taxonomy" id="568900"/>
    <lineage>
        <taxon>Eukaryota</taxon>
        <taxon>Sar</taxon>
        <taxon>Stramenopiles</taxon>
        <taxon>Ochrophyta</taxon>
        <taxon>Bacillariophyta</taxon>
        <taxon>Bacillariophyceae</taxon>
        <taxon>Bacillariophycidae</taxon>
        <taxon>Naviculales</taxon>
        <taxon>Naviculaceae</taxon>
        <taxon>Seminavis</taxon>
    </lineage>
</organism>
<sequence length="369" mass="42231">MMFMSRMLLPRYHRPISRLSSVTITRFPLPFRRHATGSLRNSSLLPRRIPQQRTRKHNIKGRRLSQKGEQNNDKGFWNGWKDDMVQELREIRNGIKDLTWKECQEMARDSGILLYRLALAYGCYYFINEYGFFLVMCDGPSMLPTMQSFGEIILVERITPKLYGMQGGCATQERIQSARQLQREHSNPSEWHQPYIPINEMPQEGKWTRLFSNIRTGISVGDIVVAENPLKPGTVCKRVIGLPGDEIILKRSQFTASHFLGRTARATARQRKRLKKVPDGHVWLEGDNSMNSNDSRNYGTVPASMILGRVILRVWPPSAGAILERAMGPQSASNMGAPRWSSQASSVLPAGYDGQRIVKKYRETKKEQH</sequence>
<dbReference type="InterPro" id="IPR019757">
    <property type="entry name" value="Pept_S26A_signal_pept_1_Lys-AS"/>
</dbReference>
<dbReference type="Pfam" id="PF10502">
    <property type="entry name" value="Peptidase_S26"/>
    <property type="match status" value="1"/>
</dbReference>
<reference evidence="11" key="1">
    <citation type="submission" date="2020-06" db="EMBL/GenBank/DDBJ databases">
        <authorList>
            <consortium name="Plant Systems Biology data submission"/>
        </authorList>
    </citation>
    <scope>NUCLEOTIDE SEQUENCE</scope>
    <source>
        <strain evidence="11">D6</strain>
    </source>
</reference>
<dbReference type="GO" id="GO:0006465">
    <property type="term" value="P:signal peptide processing"/>
    <property type="evidence" value="ECO:0007669"/>
    <property type="project" value="InterPro"/>
</dbReference>
<dbReference type="InterPro" id="IPR019533">
    <property type="entry name" value="Peptidase_S26"/>
</dbReference>
<evidence type="ECO:0000256" key="5">
    <source>
        <dbReference type="ARBA" id="ARBA00023136"/>
    </source>
</evidence>
<keyword evidence="5" id="KW-0472">Membrane</keyword>
<dbReference type="PANTHER" id="PTHR12383:SF16">
    <property type="entry name" value="MITOCHONDRIAL INNER MEMBRANE PROTEASE SUBUNIT 1"/>
    <property type="match status" value="1"/>
</dbReference>
<feature type="compositionally biased region" description="Basic residues" evidence="9">
    <location>
        <begin position="53"/>
        <end position="65"/>
    </location>
</feature>
<gene>
    <name evidence="11" type="ORF">SEMRO_326_G118150.1</name>
</gene>
<dbReference type="InterPro" id="IPR000223">
    <property type="entry name" value="Pept_S26A_signal_pept_1"/>
</dbReference>